<accession>A0A6I4KTI6</accession>
<reference evidence="1 2" key="1">
    <citation type="submission" date="2019-11" db="EMBL/GenBank/DDBJ databases">
        <title>Pseudomonas flavidum sp. nov., isolated from Baiyang Lake.</title>
        <authorList>
            <person name="Zhao Y."/>
        </authorList>
    </citation>
    <scope>NUCLEOTIDE SEQUENCE [LARGE SCALE GENOMIC DNA]</scope>
    <source>
        <strain evidence="2">R-22-3 w-18</strain>
    </source>
</reference>
<protein>
    <submittedName>
        <fullName evidence="1">DUF1631 family protein</fullName>
    </submittedName>
</protein>
<gene>
    <name evidence="1" type="ORF">GJV18_11440</name>
</gene>
<name>A0A6I4KTI6_9PSED</name>
<sequence>MPGGFHASACLEALFDATQTALKEQRLQARSNVEVQGCEEFLRLCIAHRGRVVAQTISAILDLLPVGITPQATAPSSESEWQLVDDAEVEEMLEARRLVRQLREQLGTLEWRSCARLNATTGAHARDRESPLSLEFMIRCLQARLHLREQLPVVREHFYAVAARELAVVLQAYFKQLDTVFAEFEIEPRVEPDVHPLLQRQRERRAALKPDAPYQAIQQLRAVEGGNGQPGSISEPNAGRALAAQQCASPGLVSRATAAAARSERPGAVAATER</sequence>
<organism evidence="1 2">
    <name type="scientific">Pseudomonas xionganensis</name>
    <dbReference type="NCBI Taxonomy" id="2654845"/>
    <lineage>
        <taxon>Bacteria</taxon>
        <taxon>Pseudomonadati</taxon>
        <taxon>Pseudomonadota</taxon>
        <taxon>Gammaproteobacteria</taxon>
        <taxon>Pseudomonadales</taxon>
        <taxon>Pseudomonadaceae</taxon>
        <taxon>Pseudomonas</taxon>
    </lineage>
</organism>
<evidence type="ECO:0000313" key="2">
    <source>
        <dbReference type="Proteomes" id="UP000429555"/>
    </source>
</evidence>
<evidence type="ECO:0000313" key="1">
    <source>
        <dbReference type="EMBL" id="MVW75930.1"/>
    </source>
</evidence>
<keyword evidence="2" id="KW-1185">Reference proteome</keyword>
<dbReference type="RefSeq" id="WP_325065251.1">
    <property type="nucleotide sequence ID" value="NZ_WKJZ01000001.1"/>
</dbReference>
<dbReference type="EMBL" id="WKJZ01000001">
    <property type="protein sequence ID" value="MVW75930.1"/>
    <property type="molecule type" value="Genomic_DNA"/>
</dbReference>
<dbReference type="Proteomes" id="UP000429555">
    <property type="component" value="Unassembled WGS sequence"/>
</dbReference>
<proteinExistence type="predicted"/>
<dbReference type="AlphaFoldDB" id="A0A6I4KTI6"/>
<comment type="caution">
    <text evidence="1">The sequence shown here is derived from an EMBL/GenBank/DDBJ whole genome shotgun (WGS) entry which is preliminary data.</text>
</comment>